<proteinExistence type="predicted"/>
<reference evidence="1" key="1">
    <citation type="submission" date="2020-02" db="EMBL/GenBank/DDBJ databases">
        <authorList>
            <person name="Meier V. D."/>
        </authorList>
    </citation>
    <scope>NUCLEOTIDE SEQUENCE</scope>
    <source>
        <strain evidence="1">AVDCRST_MAG25</strain>
    </source>
</reference>
<protein>
    <submittedName>
        <fullName evidence="1">Uncharacterized protein</fullName>
    </submittedName>
</protein>
<evidence type="ECO:0000313" key="1">
    <source>
        <dbReference type="EMBL" id="CAA9481554.1"/>
    </source>
</evidence>
<accession>A0A6J4RUT2</accession>
<sequence length="40" mass="3962">EVHIRSGAVVPSRCCGRAGYLGGDGAPLGEVGQAQGLPAR</sequence>
<name>A0A6J4RUT2_9ACTN</name>
<dbReference type="EMBL" id="CADCVI010000185">
    <property type="protein sequence ID" value="CAA9481554.1"/>
    <property type="molecule type" value="Genomic_DNA"/>
</dbReference>
<feature type="non-terminal residue" evidence="1">
    <location>
        <position position="1"/>
    </location>
</feature>
<gene>
    <name evidence="1" type="ORF">AVDCRST_MAG25-2798</name>
</gene>
<organism evidence="1">
    <name type="scientific">uncultured Rubrobacteraceae bacterium</name>
    <dbReference type="NCBI Taxonomy" id="349277"/>
    <lineage>
        <taxon>Bacteria</taxon>
        <taxon>Bacillati</taxon>
        <taxon>Actinomycetota</taxon>
        <taxon>Rubrobacteria</taxon>
        <taxon>Rubrobacterales</taxon>
        <taxon>Rubrobacteraceae</taxon>
        <taxon>environmental samples</taxon>
    </lineage>
</organism>
<dbReference type="AlphaFoldDB" id="A0A6J4RUT2"/>
<feature type="non-terminal residue" evidence="1">
    <location>
        <position position="40"/>
    </location>
</feature>